<organism evidence="1 2">
    <name type="scientific">Acaulospora morrowiae</name>
    <dbReference type="NCBI Taxonomy" id="94023"/>
    <lineage>
        <taxon>Eukaryota</taxon>
        <taxon>Fungi</taxon>
        <taxon>Fungi incertae sedis</taxon>
        <taxon>Mucoromycota</taxon>
        <taxon>Glomeromycotina</taxon>
        <taxon>Glomeromycetes</taxon>
        <taxon>Diversisporales</taxon>
        <taxon>Acaulosporaceae</taxon>
        <taxon>Acaulospora</taxon>
    </lineage>
</organism>
<feature type="non-terminal residue" evidence="1">
    <location>
        <position position="1"/>
    </location>
</feature>
<name>A0A9N9NKZ0_9GLOM</name>
<sequence length="49" mass="5913">GNGKNLTQQFLSLCEQRKAFREEHEEYIKINPSINKYYNDSIINLEYFL</sequence>
<proteinExistence type="predicted"/>
<keyword evidence="2" id="KW-1185">Reference proteome</keyword>
<evidence type="ECO:0000313" key="2">
    <source>
        <dbReference type="Proteomes" id="UP000789342"/>
    </source>
</evidence>
<evidence type="ECO:0000313" key="1">
    <source>
        <dbReference type="EMBL" id="CAG8743250.1"/>
    </source>
</evidence>
<reference evidence="1" key="1">
    <citation type="submission" date="2021-06" db="EMBL/GenBank/DDBJ databases">
        <authorList>
            <person name="Kallberg Y."/>
            <person name="Tangrot J."/>
            <person name="Rosling A."/>
        </authorList>
    </citation>
    <scope>NUCLEOTIDE SEQUENCE</scope>
    <source>
        <strain evidence="1">CL551</strain>
    </source>
</reference>
<accession>A0A9N9NKZ0</accession>
<dbReference type="AlphaFoldDB" id="A0A9N9NKZ0"/>
<comment type="caution">
    <text evidence="1">The sequence shown here is derived from an EMBL/GenBank/DDBJ whole genome shotgun (WGS) entry which is preliminary data.</text>
</comment>
<dbReference type="Proteomes" id="UP000789342">
    <property type="component" value="Unassembled WGS sequence"/>
</dbReference>
<gene>
    <name evidence="1" type="ORF">AMORRO_LOCUS14862</name>
</gene>
<dbReference type="EMBL" id="CAJVPV010031633">
    <property type="protein sequence ID" value="CAG8743250.1"/>
    <property type="molecule type" value="Genomic_DNA"/>
</dbReference>
<protein>
    <submittedName>
        <fullName evidence="1">6211_t:CDS:1</fullName>
    </submittedName>
</protein>